<feature type="region of interest" description="Disordered" evidence="1">
    <location>
        <begin position="1"/>
        <end position="22"/>
    </location>
</feature>
<name>A0AAW2WWS9_9LAMI</name>
<gene>
    <name evidence="2" type="ORF">Slati_1718700</name>
</gene>
<sequence length="53" mass="5782">MGASSSSRGSRKDYEDTPFSQSQPIRHLTVTFLLHGHKALPHPLVANAQHDTG</sequence>
<accession>A0AAW2WWS9</accession>
<dbReference type="EMBL" id="JACGWN010000006">
    <property type="protein sequence ID" value="KAL0445908.1"/>
    <property type="molecule type" value="Genomic_DNA"/>
</dbReference>
<organism evidence="2">
    <name type="scientific">Sesamum latifolium</name>
    <dbReference type="NCBI Taxonomy" id="2727402"/>
    <lineage>
        <taxon>Eukaryota</taxon>
        <taxon>Viridiplantae</taxon>
        <taxon>Streptophyta</taxon>
        <taxon>Embryophyta</taxon>
        <taxon>Tracheophyta</taxon>
        <taxon>Spermatophyta</taxon>
        <taxon>Magnoliopsida</taxon>
        <taxon>eudicotyledons</taxon>
        <taxon>Gunneridae</taxon>
        <taxon>Pentapetalae</taxon>
        <taxon>asterids</taxon>
        <taxon>lamiids</taxon>
        <taxon>Lamiales</taxon>
        <taxon>Pedaliaceae</taxon>
        <taxon>Sesamum</taxon>
    </lineage>
</organism>
<evidence type="ECO:0000313" key="2">
    <source>
        <dbReference type="EMBL" id="KAL0445908.1"/>
    </source>
</evidence>
<reference evidence="2" key="1">
    <citation type="submission" date="2020-06" db="EMBL/GenBank/DDBJ databases">
        <authorList>
            <person name="Li T."/>
            <person name="Hu X."/>
            <person name="Zhang T."/>
            <person name="Song X."/>
            <person name="Zhang H."/>
            <person name="Dai N."/>
            <person name="Sheng W."/>
            <person name="Hou X."/>
            <person name="Wei L."/>
        </authorList>
    </citation>
    <scope>NUCLEOTIDE SEQUENCE</scope>
    <source>
        <strain evidence="2">KEN1</strain>
        <tissue evidence="2">Leaf</tissue>
    </source>
</reference>
<evidence type="ECO:0000256" key="1">
    <source>
        <dbReference type="SAM" id="MobiDB-lite"/>
    </source>
</evidence>
<dbReference type="AlphaFoldDB" id="A0AAW2WWS9"/>
<proteinExistence type="predicted"/>
<comment type="caution">
    <text evidence="2">The sequence shown here is derived from an EMBL/GenBank/DDBJ whole genome shotgun (WGS) entry which is preliminary data.</text>
</comment>
<protein>
    <submittedName>
        <fullName evidence="2">Uncharacterized protein</fullName>
    </submittedName>
</protein>
<reference evidence="2" key="2">
    <citation type="journal article" date="2024" name="Plant">
        <title>Genomic evolution and insights into agronomic trait innovations of Sesamum species.</title>
        <authorList>
            <person name="Miao H."/>
            <person name="Wang L."/>
            <person name="Qu L."/>
            <person name="Liu H."/>
            <person name="Sun Y."/>
            <person name="Le M."/>
            <person name="Wang Q."/>
            <person name="Wei S."/>
            <person name="Zheng Y."/>
            <person name="Lin W."/>
            <person name="Duan Y."/>
            <person name="Cao H."/>
            <person name="Xiong S."/>
            <person name="Wang X."/>
            <person name="Wei L."/>
            <person name="Li C."/>
            <person name="Ma Q."/>
            <person name="Ju M."/>
            <person name="Zhao R."/>
            <person name="Li G."/>
            <person name="Mu C."/>
            <person name="Tian Q."/>
            <person name="Mei H."/>
            <person name="Zhang T."/>
            <person name="Gao T."/>
            <person name="Zhang H."/>
        </authorList>
    </citation>
    <scope>NUCLEOTIDE SEQUENCE</scope>
    <source>
        <strain evidence="2">KEN1</strain>
    </source>
</reference>